<keyword evidence="1" id="KW-0812">Transmembrane</keyword>
<evidence type="ECO:0000313" key="4">
    <source>
        <dbReference type="Proteomes" id="UP000432089"/>
    </source>
</evidence>
<keyword evidence="1" id="KW-1133">Transmembrane helix</keyword>
<keyword evidence="3" id="KW-0808">Transferase</keyword>
<feature type="transmembrane region" description="Helical" evidence="1">
    <location>
        <begin position="141"/>
        <end position="162"/>
    </location>
</feature>
<keyword evidence="1" id="KW-0472">Membrane</keyword>
<feature type="transmembrane region" description="Helical" evidence="1">
    <location>
        <begin position="193"/>
        <end position="213"/>
    </location>
</feature>
<organism evidence="3 4">
    <name type="scientific">Plantimonas leprariae</name>
    <dbReference type="NCBI Taxonomy" id="2615207"/>
    <lineage>
        <taxon>Bacteria</taxon>
        <taxon>Pseudomonadati</taxon>
        <taxon>Pseudomonadota</taxon>
        <taxon>Alphaproteobacteria</taxon>
        <taxon>Hyphomicrobiales</taxon>
        <taxon>Aurantimonadaceae</taxon>
        <taxon>Plantimonas</taxon>
    </lineage>
</organism>
<dbReference type="RefSeq" id="WP_150969370.1">
    <property type="nucleotide sequence ID" value="NZ_VZDO01000005.1"/>
</dbReference>
<feature type="transmembrane region" description="Helical" evidence="1">
    <location>
        <begin position="247"/>
        <end position="265"/>
    </location>
</feature>
<feature type="transmembrane region" description="Helical" evidence="1">
    <location>
        <begin position="55"/>
        <end position="75"/>
    </location>
</feature>
<feature type="domain" description="Acyltransferase 3" evidence="2">
    <location>
        <begin position="16"/>
        <end position="330"/>
    </location>
</feature>
<dbReference type="AlphaFoldDB" id="A0A7V7PQA9"/>
<proteinExistence type="predicted"/>
<accession>A0A7V7PQA9</accession>
<protein>
    <submittedName>
        <fullName evidence="3">Acyltransferase</fullName>
    </submittedName>
</protein>
<feature type="transmembrane region" description="Helical" evidence="1">
    <location>
        <begin position="96"/>
        <end position="113"/>
    </location>
</feature>
<dbReference type="Pfam" id="PF01757">
    <property type="entry name" value="Acyl_transf_3"/>
    <property type="match status" value="1"/>
</dbReference>
<evidence type="ECO:0000259" key="2">
    <source>
        <dbReference type="Pfam" id="PF01757"/>
    </source>
</evidence>
<evidence type="ECO:0000256" key="1">
    <source>
        <dbReference type="SAM" id="Phobius"/>
    </source>
</evidence>
<keyword evidence="4" id="KW-1185">Reference proteome</keyword>
<dbReference type="InterPro" id="IPR002656">
    <property type="entry name" value="Acyl_transf_3_dom"/>
</dbReference>
<comment type="caution">
    <text evidence="3">The sequence shown here is derived from an EMBL/GenBank/DDBJ whole genome shotgun (WGS) entry which is preliminary data.</text>
</comment>
<feature type="transmembrane region" description="Helical" evidence="1">
    <location>
        <begin position="316"/>
        <end position="336"/>
    </location>
</feature>
<dbReference type="PANTHER" id="PTHR23028:SF131">
    <property type="entry name" value="BLR2367 PROTEIN"/>
    <property type="match status" value="1"/>
</dbReference>
<sequence length="364" mass="39364">MATVGNGGNDRLKFGALEVGRAVAAGLVVFHHAGSIAQQPRFFDAVPFGYHLGNFNVGVDFFFVLSGFIIAWVHWNDIGEPARVPRYALKRFLRIYPPYWAVLLPLTALYVAFPQGGIPSQRDPVNIAMSALLLPYPVPPVLGVAWTLVHEIFFYAVFAAIIAAGRKALLLLPIWFAAIVAASLLQVETFPLTFFFNPFNMEFILGVGVAVMLRHRSVPAPLLLATVGVVIFVATMLFATTVQDHPLVGRLAFGLPAAMFVAGCVELERRRPRRLPAVLALLGAASYVIYLVHPIALSFGAQALTRLPTRDLPVDIAVLLLGLIGIGAGVLFHVVVERRIASALKSLTSTRGKAPDEARATGRA</sequence>
<reference evidence="3 4" key="1">
    <citation type="submission" date="2019-09" db="EMBL/GenBank/DDBJ databases">
        <title>YIM 132180 draft genome.</title>
        <authorList>
            <person name="Zhang K."/>
        </authorList>
    </citation>
    <scope>NUCLEOTIDE SEQUENCE [LARGE SCALE GENOMIC DNA]</scope>
    <source>
        <strain evidence="3 4">YIM 132180</strain>
    </source>
</reference>
<keyword evidence="3" id="KW-0012">Acyltransferase</keyword>
<feature type="transmembrane region" description="Helical" evidence="1">
    <location>
        <begin position="169"/>
        <end position="187"/>
    </location>
</feature>
<feature type="transmembrane region" description="Helical" evidence="1">
    <location>
        <begin position="277"/>
        <end position="296"/>
    </location>
</feature>
<name>A0A7V7PQA9_9HYPH</name>
<dbReference type="EMBL" id="VZDO01000005">
    <property type="protein sequence ID" value="KAB0680297.1"/>
    <property type="molecule type" value="Genomic_DNA"/>
</dbReference>
<dbReference type="InterPro" id="IPR050879">
    <property type="entry name" value="Acyltransferase_3"/>
</dbReference>
<feature type="transmembrane region" description="Helical" evidence="1">
    <location>
        <begin position="220"/>
        <end position="241"/>
    </location>
</feature>
<gene>
    <name evidence="3" type="ORF">F6X38_08960</name>
</gene>
<dbReference type="PANTHER" id="PTHR23028">
    <property type="entry name" value="ACETYLTRANSFERASE"/>
    <property type="match status" value="1"/>
</dbReference>
<dbReference type="GO" id="GO:0000271">
    <property type="term" value="P:polysaccharide biosynthetic process"/>
    <property type="evidence" value="ECO:0007669"/>
    <property type="project" value="TreeGrafter"/>
</dbReference>
<evidence type="ECO:0000313" key="3">
    <source>
        <dbReference type="EMBL" id="KAB0680297.1"/>
    </source>
</evidence>
<dbReference type="GO" id="GO:0016020">
    <property type="term" value="C:membrane"/>
    <property type="evidence" value="ECO:0007669"/>
    <property type="project" value="TreeGrafter"/>
</dbReference>
<dbReference type="GO" id="GO:0016747">
    <property type="term" value="F:acyltransferase activity, transferring groups other than amino-acyl groups"/>
    <property type="evidence" value="ECO:0007669"/>
    <property type="project" value="InterPro"/>
</dbReference>
<dbReference type="Proteomes" id="UP000432089">
    <property type="component" value="Unassembled WGS sequence"/>
</dbReference>